<protein>
    <submittedName>
        <fullName evidence="1">Uncharacterized protein</fullName>
    </submittedName>
</protein>
<evidence type="ECO:0000313" key="2">
    <source>
        <dbReference type="Proteomes" id="UP000184368"/>
    </source>
</evidence>
<proteinExistence type="predicted"/>
<dbReference type="EMBL" id="FQUO01000023">
    <property type="protein sequence ID" value="SHG25414.1"/>
    <property type="molecule type" value="Genomic_DNA"/>
</dbReference>
<gene>
    <name evidence="1" type="ORF">SAMN05444008_1236</name>
</gene>
<evidence type="ECO:0000313" key="1">
    <source>
        <dbReference type="EMBL" id="SHG25414.1"/>
    </source>
</evidence>
<dbReference type="RefSeq" id="WP_073047928.1">
    <property type="nucleotide sequence ID" value="NZ_FQUO01000023.1"/>
</dbReference>
<accession>A0A1M5IAM1</accession>
<reference evidence="1 2" key="1">
    <citation type="submission" date="2016-11" db="EMBL/GenBank/DDBJ databases">
        <authorList>
            <person name="Jaros S."/>
            <person name="Januszkiewicz K."/>
            <person name="Wedrychowicz H."/>
        </authorList>
    </citation>
    <scope>NUCLEOTIDE SEQUENCE [LARGE SCALE GENOMIC DNA]</scope>
    <source>
        <strain evidence="1 2">DSM 26897</strain>
    </source>
</reference>
<name>A0A1M5IAM1_9BACT</name>
<dbReference type="AlphaFoldDB" id="A0A1M5IAM1"/>
<sequence>MLTINEQGILEEQSFTNQTLNWGDVYQFNHARRGKVIATLVAEDHDWFFVELATELDTPNGYMDAGERLPLRKSLVYSVDLF</sequence>
<keyword evidence="2" id="KW-1185">Reference proteome</keyword>
<dbReference type="Proteomes" id="UP000184368">
    <property type="component" value="Unassembled WGS sequence"/>
</dbReference>
<organism evidence="1 2">
    <name type="scientific">Cnuella takakiae</name>
    <dbReference type="NCBI Taxonomy" id="1302690"/>
    <lineage>
        <taxon>Bacteria</taxon>
        <taxon>Pseudomonadati</taxon>
        <taxon>Bacteroidota</taxon>
        <taxon>Chitinophagia</taxon>
        <taxon>Chitinophagales</taxon>
        <taxon>Chitinophagaceae</taxon>
        <taxon>Cnuella</taxon>
    </lineage>
</organism>